<dbReference type="Pfam" id="PF13499">
    <property type="entry name" value="EF-hand_7"/>
    <property type="match status" value="2"/>
</dbReference>
<dbReference type="Gene3D" id="1.10.238.10">
    <property type="entry name" value="EF-hand"/>
    <property type="match status" value="2"/>
</dbReference>
<dbReference type="PROSITE" id="PS00018">
    <property type="entry name" value="EF_HAND_1"/>
    <property type="match status" value="2"/>
</dbReference>
<sequence length="226" mass="26126">MKVYGDLIRSMHLDVKHSLLPARSVQMLLEFFALIDVRGKGFIDDIVFTVLMEIFTDLGPKQIENVFNMFDVDLSGCMEFDEFYLLICMLIAIKDGDEKLFLFRHSKICFQLLDVDGSGTIDRQELERLGIIFNFSTVASRRLFDEFDINGNKQLDVKEFQMLTLACLDEEQKLVSYTKEKRKEGGFPWLWFNIKCFFGMAISDVDEYLEKKDKKSKSGSALRDGG</sequence>
<feature type="domain" description="EF-hand" evidence="2">
    <location>
        <begin position="58"/>
        <end position="93"/>
    </location>
</feature>
<dbReference type="PROSITE" id="PS50222">
    <property type="entry name" value="EF_HAND_2"/>
    <property type="match status" value="3"/>
</dbReference>
<evidence type="ECO:0000313" key="3">
    <source>
        <dbReference type="EMBL" id="GKT34880.1"/>
    </source>
</evidence>
<dbReference type="Proteomes" id="UP001057375">
    <property type="component" value="Unassembled WGS sequence"/>
</dbReference>
<feature type="domain" description="EF-hand" evidence="2">
    <location>
        <begin position="109"/>
        <end position="136"/>
    </location>
</feature>
<evidence type="ECO:0000259" key="2">
    <source>
        <dbReference type="PROSITE" id="PS50222"/>
    </source>
</evidence>
<evidence type="ECO:0000256" key="1">
    <source>
        <dbReference type="ARBA" id="ARBA00022837"/>
    </source>
</evidence>
<evidence type="ECO:0000313" key="4">
    <source>
        <dbReference type="Proteomes" id="UP001057375"/>
    </source>
</evidence>
<dbReference type="EMBL" id="BQXS01010880">
    <property type="protein sequence ID" value="GKT34880.1"/>
    <property type="molecule type" value="Genomic_DNA"/>
</dbReference>
<feature type="domain" description="EF-hand" evidence="2">
    <location>
        <begin position="141"/>
        <end position="170"/>
    </location>
</feature>
<keyword evidence="1" id="KW-0106">Calcium</keyword>
<keyword evidence="4" id="KW-1185">Reference proteome</keyword>
<comment type="caution">
    <text evidence="3">The sequence shown here is derived from an EMBL/GenBank/DDBJ whole genome shotgun (WGS) entry which is preliminary data.</text>
</comment>
<reference evidence="3" key="1">
    <citation type="submission" date="2022-03" db="EMBL/GenBank/DDBJ databases">
        <title>Draft genome sequence of Aduncisulcus paluster, a free-living microaerophilic Fornicata.</title>
        <authorList>
            <person name="Yuyama I."/>
            <person name="Kume K."/>
            <person name="Tamura T."/>
            <person name="Inagaki Y."/>
            <person name="Hashimoto T."/>
        </authorList>
    </citation>
    <scope>NUCLEOTIDE SEQUENCE</scope>
    <source>
        <strain evidence="3">NY0171</strain>
    </source>
</reference>
<proteinExistence type="predicted"/>
<dbReference type="PANTHER" id="PTHR47065">
    <property type="entry name" value="EF-HAND CALCIUM-BINDING DOMAIN-CONTAINING PROTEIN 9"/>
    <property type="match status" value="1"/>
</dbReference>
<dbReference type="InterPro" id="IPR042798">
    <property type="entry name" value="EFCAB9"/>
</dbReference>
<dbReference type="SMART" id="SM00054">
    <property type="entry name" value="EFh"/>
    <property type="match status" value="3"/>
</dbReference>
<accession>A0ABQ5KQW5</accession>
<dbReference type="InterPro" id="IPR011992">
    <property type="entry name" value="EF-hand-dom_pair"/>
</dbReference>
<dbReference type="InterPro" id="IPR018247">
    <property type="entry name" value="EF_Hand_1_Ca_BS"/>
</dbReference>
<dbReference type="PANTHER" id="PTHR47065:SF1">
    <property type="entry name" value="EF-HAND CALCIUM-BINDING DOMAIN-CONTAINING PROTEIN 9"/>
    <property type="match status" value="1"/>
</dbReference>
<dbReference type="InterPro" id="IPR002048">
    <property type="entry name" value="EF_hand_dom"/>
</dbReference>
<gene>
    <name evidence="3" type="ORF">ADUPG1_008150</name>
</gene>
<protein>
    <submittedName>
        <fullName evidence="3">EF-hand calcium-binding domain-containing protein 9 like protein</fullName>
    </submittedName>
</protein>
<dbReference type="SUPFAM" id="SSF47473">
    <property type="entry name" value="EF-hand"/>
    <property type="match status" value="1"/>
</dbReference>
<name>A0ABQ5KQW5_9EUKA</name>
<organism evidence="3 4">
    <name type="scientific">Aduncisulcus paluster</name>
    <dbReference type="NCBI Taxonomy" id="2918883"/>
    <lineage>
        <taxon>Eukaryota</taxon>
        <taxon>Metamonada</taxon>
        <taxon>Carpediemonas-like organisms</taxon>
        <taxon>Aduncisulcus</taxon>
    </lineage>
</organism>